<dbReference type="InterPro" id="IPR025676">
    <property type="entry name" value="Clr5_dom"/>
</dbReference>
<comment type="caution">
    <text evidence="2">The sequence shown here is derived from an EMBL/GenBank/DDBJ whole genome shotgun (WGS) entry which is preliminary data.</text>
</comment>
<dbReference type="OrthoDB" id="5308957at2759"/>
<dbReference type="PANTHER" id="PTHR38788">
    <property type="entry name" value="CLR5 DOMAIN-CONTAINING PROTEIN"/>
    <property type="match status" value="1"/>
</dbReference>
<gene>
    <name evidence="2" type="ORF">BKA67DRAFT_360839</name>
</gene>
<name>A0A9P8UEA4_9PEZI</name>
<protein>
    <submittedName>
        <fullName evidence="2">Clr5 domain-containing protein</fullName>
    </submittedName>
</protein>
<dbReference type="Pfam" id="PF14420">
    <property type="entry name" value="Clr5"/>
    <property type="match status" value="1"/>
</dbReference>
<dbReference type="GeneID" id="70125315"/>
<proteinExistence type="predicted"/>
<evidence type="ECO:0000313" key="3">
    <source>
        <dbReference type="Proteomes" id="UP000758603"/>
    </source>
</evidence>
<dbReference type="PANTHER" id="PTHR38788:SF3">
    <property type="entry name" value="CLR5 DOMAIN-CONTAINING PROTEIN"/>
    <property type="match status" value="1"/>
</dbReference>
<dbReference type="AlphaFoldDB" id="A0A9P8UEA4"/>
<reference evidence="2" key="1">
    <citation type="journal article" date="2021" name="Nat. Commun.">
        <title>Genetic determinants of endophytism in the Arabidopsis root mycobiome.</title>
        <authorList>
            <person name="Mesny F."/>
            <person name="Miyauchi S."/>
            <person name="Thiergart T."/>
            <person name="Pickel B."/>
            <person name="Atanasova L."/>
            <person name="Karlsson M."/>
            <person name="Huettel B."/>
            <person name="Barry K.W."/>
            <person name="Haridas S."/>
            <person name="Chen C."/>
            <person name="Bauer D."/>
            <person name="Andreopoulos W."/>
            <person name="Pangilinan J."/>
            <person name="LaButti K."/>
            <person name="Riley R."/>
            <person name="Lipzen A."/>
            <person name="Clum A."/>
            <person name="Drula E."/>
            <person name="Henrissat B."/>
            <person name="Kohler A."/>
            <person name="Grigoriev I.V."/>
            <person name="Martin F.M."/>
            <person name="Hacquard S."/>
        </authorList>
    </citation>
    <scope>NUCLEOTIDE SEQUENCE</scope>
    <source>
        <strain evidence="2">MPI-SDFR-AT-0073</strain>
    </source>
</reference>
<dbReference type="EMBL" id="JAGPXC010000007">
    <property type="protein sequence ID" value="KAH6648334.1"/>
    <property type="molecule type" value="Genomic_DNA"/>
</dbReference>
<organism evidence="2 3">
    <name type="scientific">Truncatella angustata</name>
    <dbReference type="NCBI Taxonomy" id="152316"/>
    <lineage>
        <taxon>Eukaryota</taxon>
        <taxon>Fungi</taxon>
        <taxon>Dikarya</taxon>
        <taxon>Ascomycota</taxon>
        <taxon>Pezizomycotina</taxon>
        <taxon>Sordariomycetes</taxon>
        <taxon>Xylariomycetidae</taxon>
        <taxon>Amphisphaeriales</taxon>
        <taxon>Sporocadaceae</taxon>
        <taxon>Truncatella</taxon>
    </lineage>
</organism>
<keyword evidence="3" id="KW-1185">Reference proteome</keyword>
<feature type="domain" description="Clr5" evidence="1">
    <location>
        <begin position="40"/>
        <end position="92"/>
    </location>
</feature>
<dbReference type="RefSeq" id="XP_045954841.1">
    <property type="nucleotide sequence ID" value="XM_046096422.1"/>
</dbReference>
<evidence type="ECO:0000259" key="1">
    <source>
        <dbReference type="Pfam" id="PF14420"/>
    </source>
</evidence>
<accession>A0A9P8UEA4</accession>
<dbReference type="Proteomes" id="UP000758603">
    <property type="component" value="Unassembled WGS sequence"/>
</dbReference>
<evidence type="ECO:0000313" key="2">
    <source>
        <dbReference type="EMBL" id="KAH6648334.1"/>
    </source>
</evidence>
<sequence length="347" mass="39540">MASHQAVALDEHHVITGLGSDQHAATAMAVGDSHDDPFSASAWESHRTTITDLYQTKNLPLKQVMQYLRSRHGFKATMKMYKYRINKWNLRKNLRHRDVEEFVRSNKTPKIRGGKATPQRIDNYLQRRRRERPAKKHGQAAQHVDTLYDDQKTDGAPSTALSVVANKVRLPGSSLFSPRSPDGLRLLEGSIHAMRSYTSGHFDAKIWVLDSQGDLNVPDRALEWHGTWYTVRHLMEAGRAKQAFRVVQKCNQVFGEILVSDSPRFFSSALLVFLGLSSTWPDLAASVLRYMHSLSRIIFRESNHPMVQFLSNICKIGSFPNMGIHSRMLLSLFFRSSFHSIAKLMLR</sequence>